<keyword evidence="2" id="KW-0472">Membrane</keyword>
<feature type="compositionally biased region" description="Basic residues" evidence="1">
    <location>
        <begin position="28"/>
        <end position="37"/>
    </location>
</feature>
<protein>
    <recommendedName>
        <fullName evidence="4">VWFC domain-containing protein</fullName>
    </recommendedName>
</protein>
<dbReference type="SUPFAM" id="SSF57603">
    <property type="entry name" value="FnI-like domain"/>
    <property type="match status" value="1"/>
</dbReference>
<keyword evidence="7" id="KW-1185">Reference proteome</keyword>
<sequence>MTELRAAIIIALITALIISVGGEQDHRVHARHAHGGHHRDPDHPRPCTNDPTNTFLPLCQTSTTQTSTETETPDSSEEIVASTSTDTSDTTTTSDPTPLEHAHWCRLSNGTYLPYGYTFMNSICTMCKCLSSRAVRCEPLQCLPTYCVDNTMPYRKDGQCCAQCSYEVARNSCLYDGFTYPHGVVIKSVERKMQCWCQLGNIECRTFIGSLSDSLDLLSDERVIYIIVMVLAIVLIFGLLVCISCTAFIYYYYQRYQHTFQEAYNQYMNSAGWQPMNEEEPTEGEVIDDEKKFEAEQGYFTPTFGQDMVPPPYAAHSDSPVYKEKTQEM</sequence>
<dbReference type="AlphaFoldDB" id="A0A814D7C2"/>
<dbReference type="EMBL" id="CAJNOJ010000046">
    <property type="protein sequence ID" value="CAF0949884.1"/>
    <property type="molecule type" value="Genomic_DNA"/>
</dbReference>
<reference evidence="5" key="1">
    <citation type="submission" date="2021-02" db="EMBL/GenBank/DDBJ databases">
        <authorList>
            <person name="Nowell W R."/>
        </authorList>
    </citation>
    <scope>NUCLEOTIDE SEQUENCE</scope>
</reference>
<feature type="region of interest" description="Disordered" evidence="1">
    <location>
        <begin position="302"/>
        <end position="329"/>
    </location>
</feature>
<feature type="region of interest" description="Disordered" evidence="1">
    <location>
        <begin position="62"/>
        <end position="97"/>
    </location>
</feature>
<keyword evidence="2" id="KW-0812">Transmembrane</keyword>
<evidence type="ECO:0000313" key="8">
    <source>
        <dbReference type="Proteomes" id="UP000663852"/>
    </source>
</evidence>
<dbReference type="OrthoDB" id="10026466at2759"/>
<dbReference type="EMBL" id="CAJNOR010003704">
    <property type="protein sequence ID" value="CAF1439942.1"/>
    <property type="molecule type" value="Genomic_DNA"/>
</dbReference>
<evidence type="ECO:0000256" key="3">
    <source>
        <dbReference type="SAM" id="SignalP"/>
    </source>
</evidence>
<evidence type="ECO:0000256" key="1">
    <source>
        <dbReference type="SAM" id="MobiDB-lite"/>
    </source>
</evidence>
<name>A0A814D7C2_ADIRI</name>
<evidence type="ECO:0000256" key="2">
    <source>
        <dbReference type="SAM" id="Phobius"/>
    </source>
</evidence>
<keyword evidence="2" id="KW-1133">Transmembrane helix</keyword>
<feature type="compositionally biased region" description="Low complexity" evidence="1">
    <location>
        <begin position="82"/>
        <end position="97"/>
    </location>
</feature>
<feature type="domain" description="VWFC" evidence="4">
    <location>
        <begin position="105"/>
        <end position="165"/>
    </location>
</feature>
<proteinExistence type="predicted"/>
<comment type="caution">
    <text evidence="5">The sequence shown here is derived from an EMBL/GenBank/DDBJ whole genome shotgun (WGS) entry which is preliminary data.</text>
</comment>
<keyword evidence="3" id="KW-0732">Signal</keyword>
<evidence type="ECO:0000259" key="4">
    <source>
        <dbReference type="PROSITE" id="PS50184"/>
    </source>
</evidence>
<dbReference type="PROSITE" id="PS50184">
    <property type="entry name" value="VWFC_2"/>
    <property type="match status" value="1"/>
</dbReference>
<feature type="signal peptide" evidence="3">
    <location>
        <begin position="1"/>
        <end position="22"/>
    </location>
</feature>
<dbReference type="Proteomes" id="UP000663828">
    <property type="component" value="Unassembled WGS sequence"/>
</dbReference>
<dbReference type="Proteomes" id="UP000663852">
    <property type="component" value="Unassembled WGS sequence"/>
</dbReference>
<evidence type="ECO:0000313" key="6">
    <source>
        <dbReference type="EMBL" id="CAF1439942.1"/>
    </source>
</evidence>
<accession>A0A814D7C2</accession>
<feature type="transmembrane region" description="Helical" evidence="2">
    <location>
        <begin position="223"/>
        <end position="253"/>
    </location>
</feature>
<evidence type="ECO:0000313" key="7">
    <source>
        <dbReference type="Proteomes" id="UP000663828"/>
    </source>
</evidence>
<feature type="chain" id="PRO_5035683990" description="VWFC domain-containing protein" evidence="3">
    <location>
        <begin position="23"/>
        <end position="329"/>
    </location>
</feature>
<dbReference type="SMART" id="SM00214">
    <property type="entry name" value="VWC"/>
    <property type="match status" value="1"/>
</dbReference>
<dbReference type="InterPro" id="IPR001007">
    <property type="entry name" value="VWF_dom"/>
</dbReference>
<organism evidence="5 8">
    <name type="scientific">Adineta ricciae</name>
    <name type="common">Rotifer</name>
    <dbReference type="NCBI Taxonomy" id="249248"/>
    <lineage>
        <taxon>Eukaryota</taxon>
        <taxon>Metazoa</taxon>
        <taxon>Spiralia</taxon>
        <taxon>Gnathifera</taxon>
        <taxon>Rotifera</taxon>
        <taxon>Eurotatoria</taxon>
        <taxon>Bdelloidea</taxon>
        <taxon>Adinetida</taxon>
        <taxon>Adinetidae</taxon>
        <taxon>Adineta</taxon>
    </lineage>
</organism>
<dbReference type="Pfam" id="PF23334">
    <property type="entry name" value="VWC2L_2nd"/>
    <property type="match status" value="1"/>
</dbReference>
<evidence type="ECO:0000313" key="5">
    <source>
        <dbReference type="EMBL" id="CAF0949884.1"/>
    </source>
</evidence>
<gene>
    <name evidence="5" type="ORF">EDS130_LOCUS12278</name>
    <name evidence="6" type="ORF">XAT740_LOCUS36256</name>
</gene>
<feature type="region of interest" description="Disordered" evidence="1">
    <location>
        <begin position="28"/>
        <end position="47"/>
    </location>
</feature>